<proteinExistence type="predicted"/>
<feature type="compositionally biased region" description="Polar residues" evidence="1">
    <location>
        <begin position="1"/>
        <end position="28"/>
    </location>
</feature>
<reference evidence="2 3" key="1">
    <citation type="submission" date="2015-09" db="EMBL/GenBank/DDBJ databases">
        <title>Host preference determinants of Valsa canker pathogens revealed by comparative genomics.</title>
        <authorList>
            <person name="Yin Z."/>
            <person name="Huang L."/>
        </authorList>
    </citation>
    <scope>NUCLEOTIDE SEQUENCE [LARGE SCALE GENOMIC DNA]</scope>
    <source>
        <strain evidence="2 3">03-1</strain>
    </source>
</reference>
<dbReference type="EMBL" id="LKEA01000009">
    <property type="protein sequence ID" value="ROW06855.1"/>
    <property type="molecule type" value="Genomic_DNA"/>
</dbReference>
<gene>
    <name evidence="2" type="ORF">VMCG_04052</name>
</gene>
<organism evidence="2 3">
    <name type="scientific">Cytospora schulzeri</name>
    <dbReference type="NCBI Taxonomy" id="448051"/>
    <lineage>
        <taxon>Eukaryota</taxon>
        <taxon>Fungi</taxon>
        <taxon>Dikarya</taxon>
        <taxon>Ascomycota</taxon>
        <taxon>Pezizomycotina</taxon>
        <taxon>Sordariomycetes</taxon>
        <taxon>Sordariomycetidae</taxon>
        <taxon>Diaporthales</taxon>
        <taxon>Cytosporaceae</taxon>
        <taxon>Cytospora</taxon>
    </lineage>
</organism>
<feature type="region of interest" description="Disordered" evidence="1">
    <location>
        <begin position="1"/>
        <end position="39"/>
    </location>
</feature>
<dbReference type="Proteomes" id="UP000283895">
    <property type="component" value="Unassembled WGS sequence"/>
</dbReference>
<name>A0A423WTI8_9PEZI</name>
<evidence type="ECO:0000313" key="3">
    <source>
        <dbReference type="Proteomes" id="UP000283895"/>
    </source>
</evidence>
<dbReference type="OrthoDB" id="5599753at2759"/>
<dbReference type="AlphaFoldDB" id="A0A423WTI8"/>
<sequence>MSARPESQTEGVMATQAPSSAEFNNNHDIITPKQPEPIHNITRFPENIVDGKGGPVPMQTLPSDLIQTEQMEPLKSESALPYQEVPSMVPQIMPEAGPQMVTPLQYLSQNPTYIDCPR</sequence>
<comment type="caution">
    <text evidence="2">The sequence shown here is derived from an EMBL/GenBank/DDBJ whole genome shotgun (WGS) entry which is preliminary data.</text>
</comment>
<keyword evidence="3" id="KW-1185">Reference proteome</keyword>
<evidence type="ECO:0000256" key="1">
    <source>
        <dbReference type="SAM" id="MobiDB-lite"/>
    </source>
</evidence>
<accession>A0A423WTI8</accession>
<protein>
    <submittedName>
        <fullName evidence="2">Uncharacterized protein</fullName>
    </submittedName>
</protein>
<evidence type="ECO:0000313" key="2">
    <source>
        <dbReference type="EMBL" id="ROW06855.1"/>
    </source>
</evidence>